<dbReference type="SUPFAM" id="SSF57701">
    <property type="entry name" value="Zn2/Cys6 DNA-binding domain"/>
    <property type="match status" value="1"/>
</dbReference>
<organism evidence="5 6">
    <name type="scientific">Neoarthrinium moseri</name>
    <dbReference type="NCBI Taxonomy" id="1658444"/>
    <lineage>
        <taxon>Eukaryota</taxon>
        <taxon>Fungi</taxon>
        <taxon>Dikarya</taxon>
        <taxon>Ascomycota</taxon>
        <taxon>Pezizomycotina</taxon>
        <taxon>Sordariomycetes</taxon>
        <taxon>Xylariomycetidae</taxon>
        <taxon>Amphisphaeriales</taxon>
        <taxon>Apiosporaceae</taxon>
        <taxon>Neoarthrinium</taxon>
    </lineage>
</organism>
<dbReference type="PANTHER" id="PTHR37534:SF20">
    <property type="entry name" value="PRO1A C6 ZINK-FINGER PROTEIN"/>
    <property type="match status" value="1"/>
</dbReference>
<sequence>MPAPVKIRSSQGCWTCRLRRKKCDERKPVCSTCGVLEITCHFSDKKPEWMDGGDREKQMADRLKAMVKVKANERRERKWAIGILTDNDETAQGVSDDNDAALAVSMENTMTLDSSTEHESADTSGGSVYTPTTSISKESPSPGGLPTESQPTLTGLQPFQPASAQMANATHQGVRMTPYHTASFPDPESERELNFSMVYLDYVFPYTSPFYRPPLLEGGRGWLLVVLLRNKPLYHTALSVASYFFAVMLGSSLDGHEECKTHNWDELQKHQELSIKALQGSMECLTSRGVQFCFRQSMQCLEGVAQLLSFETLIGNTSNSQTHLNAALFLFEQIIEHHATDDIKPWWSVLARIEPRVMEVQFPTGGRPWASEQASFRFLTVNLLWSDVIASTALAQAPRLQKFHPELIDGPTPELPIQDFLGCHNWVILTIGEIAGLDAWKKEMRNAGVLSMVELVTRATCIERRLRAGIEELDKVPMHTMFDPSARAPDQPFYDFGLEVVTEVGQQHSTPSKAFHTKIWAKAALTYLAVVVSGFQPALPDIQNNVSATIDLFRNMASPLCLRTFVWPFAVTGCLCLSNQEEIFRDLVSNMGAMHEFGTLREALKIMSAVWEHRTCLDADTWDIASCLSVLGHTSLLI</sequence>
<reference evidence="5" key="1">
    <citation type="submission" date="2021-03" db="EMBL/GenBank/DDBJ databases">
        <title>Revisited historic fungal species revealed as producer of novel bioactive compounds through whole genome sequencing and comparative genomics.</title>
        <authorList>
            <person name="Vignolle G.A."/>
            <person name="Hochenegger N."/>
            <person name="Mach R.L."/>
            <person name="Mach-Aigner A.R."/>
            <person name="Javad Rahimi M."/>
            <person name="Salim K.A."/>
            <person name="Chan C.M."/>
            <person name="Lim L.B.L."/>
            <person name="Cai F."/>
            <person name="Druzhinina I.S."/>
            <person name="U'Ren J.M."/>
            <person name="Derntl C."/>
        </authorList>
    </citation>
    <scope>NUCLEOTIDE SEQUENCE</scope>
    <source>
        <strain evidence="5">TUCIM 5799</strain>
    </source>
</reference>
<protein>
    <recommendedName>
        <fullName evidence="4">Zn(2)-C6 fungal-type domain-containing protein</fullName>
    </recommendedName>
</protein>
<evidence type="ECO:0000256" key="1">
    <source>
        <dbReference type="ARBA" id="ARBA00004123"/>
    </source>
</evidence>
<accession>A0A9P9WMT8</accession>
<name>A0A9P9WMT8_9PEZI</name>
<dbReference type="GO" id="GO:0005634">
    <property type="term" value="C:nucleus"/>
    <property type="evidence" value="ECO:0007669"/>
    <property type="project" value="UniProtKB-SubCell"/>
</dbReference>
<keyword evidence="2" id="KW-0539">Nucleus</keyword>
<dbReference type="PROSITE" id="PS00463">
    <property type="entry name" value="ZN2_CY6_FUNGAL_1"/>
    <property type="match status" value="1"/>
</dbReference>
<gene>
    <name evidence="5" type="ORF">JX265_006007</name>
</gene>
<feature type="compositionally biased region" description="Polar residues" evidence="3">
    <location>
        <begin position="147"/>
        <end position="157"/>
    </location>
</feature>
<comment type="subcellular location">
    <subcellularLocation>
        <location evidence="1">Nucleus</location>
    </subcellularLocation>
</comment>
<comment type="caution">
    <text evidence="5">The sequence shown here is derived from an EMBL/GenBank/DDBJ whole genome shotgun (WGS) entry which is preliminary data.</text>
</comment>
<feature type="domain" description="Zn(2)-C6 fungal-type" evidence="4">
    <location>
        <begin position="12"/>
        <end position="42"/>
    </location>
</feature>
<feature type="compositionally biased region" description="Polar residues" evidence="3">
    <location>
        <begin position="122"/>
        <end position="139"/>
    </location>
</feature>
<dbReference type="GO" id="GO:0008270">
    <property type="term" value="F:zinc ion binding"/>
    <property type="evidence" value="ECO:0007669"/>
    <property type="project" value="InterPro"/>
</dbReference>
<feature type="region of interest" description="Disordered" evidence="3">
    <location>
        <begin position="111"/>
        <end position="157"/>
    </location>
</feature>
<evidence type="ECO:0000313" key="6">
    <source>
        <dbReference type="Proteomes" id="UP000829685"/>
    </source>
</evidence>
<evidence type="ECO:0000313" key="5">
    <source>
        <dbReference type="EMBL" id="KAI1870967.1"/>
    </source>
</evidence>
<dbReference type="InterPro" id="IPR001138">
    <property type="entry name" value="Zn2Cys6_DnaBD"/>
</dbReference>
<dbReference type="AlphaFoldDB" id="A0A9P9WMT8"/>
<dbReference type="Proteomes" id="UP000829685">
    <property type="component" value="Unassembled WGS sequence"/>
</dbReference>
<dbReference type="Pfam" id="PF11951">
    <property type="entry name" value="Fungal_trans_2"/>
    <property type="match status" value="1"/>
</dbReference>
<proteinExistence type="predicted"/>
<evidence type="ECO:0000256" key="3">
    <source>
        <dbReference type="SAM" id="MobiDB-lite"/>
    </source>
</evidence>
<dbReference type="SMART" id="SM00066">
    <property type="entry name" value="GAL4"/>
    <property type="match status" value="1"/>
</dbReference>
<dbReference type="PANTHER" id="PTHR37534">
    <property type="entry name" value="TRANSCRIPTIONAL ACTIVATOR PROTEIN UGA3"/>
    <property type="match status" value="1"/>
</dbReference>
<dbReference type="CDD" id="cd00067">
    <property type="entry name" value="GAL4"/>
    <property type="match status" value="1"/>
</dbReference>
<dbReference type="InterPro" id="IPR021858">
    <property type="entry name" value="Fun_TF"/>
</dbReference>
<keyword evidence="6" id="KW-1185">Reference proteome</keyword>
<dbReference type="PROSITE" id="PS50048">
    <property type="entry name" value="ZN2_CY6_FUNGAL_2"/>
    <property type="match status" value="1"/>
</dbReference>
<dbReference type="EMBL" id="JAFIMR010000013">
    <property type="protein sequence ID" value="KAI1870967.1"/>
    <property type="molecule type" value="Genomic_DNA"/>
</dbReference>
<dbReference type="GO" id="GO:0000981">
    <property type="term" value="F:DNA-binding transcription factor activity, RNA polymerase II-specific"/>
    <property type="evidence" value="ECO:0007669"/>
    <property type="project" value="InterPro"/>
</dbReference>
<evidence type="ECO:0000256" key="2">
    <source>
        <dbReference type="ARBA" id="ARBA00023242"/>
    </source>
</evidence>
<dbReference type="InterPro" id="IPR036864">
    <property type="entry name" value="Zn2-C6_fun-type_DNA-bd_sf"/>
</dbReference>
<evidence type="ECO:0000259" key="4">
    <source>
        <dbReference type="PROSITE" id="PS50048"/>
    </source>
</evidence>
<dbReference type="Gene3D" id="4.10.240.10">
    <property type="entry name" value="Zn(2)-C6 fungal-type DNA-binding domain"/>
    <property type="match status" value="1"/>
</dbReference>
<dbReference type="Pfam" id="PF00172">
    <property type="entry name" value="Zn_clus"/>
    <property type="match status" value="1"/>
</dbReference>